<dbReference type="GO" id="GO:0016887">
    <property type="term" value="F:ATP hydrolysis activity"/>
    <property type="evidence" value="ECO:0007669"/>
    <property type="project" value="InterPro"/>
</dbReference>
<dbReference type="GO" id="GO:0051603">
    <property type="term" value="P:proteolysis involved in protein catabolic process"/>
    <property type="evidence" value="ECO:0007669"/>
    <property type="project" value="TreeGrafter"/>
</dbReference>
<proteinExistence type="predicted"/>
<feature type="compositionally biased region" description="Low complexity" evidence="1">
    <location>
        <begin position="70"/>
        <end position="85"/>
    </location>
</feature>
<dbReference type="InterPro" id="IPR003959">
    <property type="entry name" value="ATPase_AAA_core"/>
</dbReference>
<dbReference type="PANTHER" id="PTHR48102">
    <property type="entry name" value="ATP-DEPENDENT CLP PROTEASE ATP-BINDING SUBUNIT CLPX-LIKE, MITOCHONDRIAL-RELATED"/>
    <property type="match status" value="1"/>
</dbReference>
<dbReference type="InterPro" id="IPR027417">
    <property type="entry name" value="P-loop_NTPase"/>
</dbReference>
<dbReference type="Proteomes" id="UP000045706">
    <property type="component" value="Unassembled WGS sequence"/>
</dbReference>
<feature type="non-terminal residue" evidence="3">
    <location>
        <position position="1"/>
    </location>
</feature>
<dbReference type="InterPro" id="IPR050052">
    <property type="entry name" value="ATP-dep_Clp_protease_ClpX"/>
</dbReference>
<dbReference type="GO" id="GO:0005524">
    <property type="term" value="F:ATP binding"/>
    <property type="evidence" value="ECO:0007669"/>
    <property type="project" value="InterPro"/>
</dbReference>
<evidence type="ECO:0000259" key="2">
    <source>
        <dbReference type="Pfam" id="PF07724"/>
    </source>
</evidence>
<feature type="region of interest" description="Disordered" evidence="1">
    <location>
        <begin position="316"/>
        <end position="400"/>
    </location>
</feature>
<dbReference type="SUPFAM" id="SSF52540">
    <property type="entry name" value="P-loop containing nucleoside triphosphate hydrolases"/>
    <property type="match status" value="2"/>
</dbReference>
<feature type="compositionally biased region" description="Low complexity" evidence="1">
    <location>
        <begin position="239"/>
        <end position="255"/>
    </location>
</feature>
<name>A0A0G4N7F2_VERLO</name>
<evidence type="ECO:0000256" key="1">
    <source>
        <dbReference type="SAM" id="MobiDB-lite"/>
    </source>
</evidence>
<gene>
    <name evidence="3" type="ORF">BN1723_005364</name>
</gene>
<dbReference type="AlphaFoldDB" id="A0A0G4N7F2"/>
<feature type="domain" description="ATPase AAA-type core" evidence="2">
    <location>
        <begin position="33"/>
        <end position="183"/>
    </location>
</feature>
<dbReference type="Pfam" id="PF07724">
    <property type="entry name" value="AAA_2"/>
    <property type="match status" value="1"/>
</dbReference>
<feature type="compositionally biased region" description="Basic and acidic residues" evidence="1">
    <location>
        <begin position="321"/>
        <end position="352"/>
    </location>
</feature>
<feature type="region of interest" description="Disordered" evidence="1">
    <location>
        <begin position="51"/>
        <end position="88"/>
    </location>
</feature>
<dbReference type="EMBL" id="CVQI01032829">
    <property type="protein sequence ID" value="CRK42561.1"/>
    <property type="molecule type" value="Genomic_DNA"/>
</dbReference>
<dbReference type="GO" id="GO:0005759">
    <property type="term" value="C:mitochondrial matrix"/>
    <property type="evidence" value="ECO:0007669"/>
    <property type="project" value="TreeGrafter"/>
</dbReference>
<evidence type="ECO:0000313" key="4">
    <source>
        <dbReference type="Proteomes" id="UP000045706"/>
    </source>
</evidence>
<feature type="region of interest" description="Disordered" evidence="1">
    <location>
        <begin position="119"/>
        <end position="138"/>
    </location>
</feature>
<feature type="compositionally biased region" description="Basic and acidic residues" evidence="1">
    <location>
        <begin position="366"/>
        <end position="400"/>
    </location>
</feature>
<dbReference type="PANTHER" id="PTHR48102:SF7">
    <property type="entry name" value="ATP-DEPENDENT CLP PROTEASE ATP-BINDING SUBUNIT CLPX-LIKE, MITOCHONDRIAL"/>
    <property type="match status" value="1"/>
</dbReference>
<reference evidence="4" key="1">
    <citation type="submission" date="2015-05" db="EMBL/GenBank/DDBJ databases">
        <authorList>
            <person name="Fogelqvist Johan"/>
        </authorList>
    </citation>
    <scope>NUCLEOTIDE SEQUENCE [LARGE SCALE GENOMIC DNA]</scope>
</reference>
<accession>A0A0G4N7F2</accession>
<protein>
    <recommendedName>
        <fullName evidence="2">ATPase AAA-type core domain-containing protein</fullName>
    </recommendedName>
</protein>
<feature type="region of interest" description="Disordered" evidence="1">
    <location>
        <begin position="239"/>
        <end position="272"/>
    </location>
</feature>
<organism evidence="3 4">
    <name type="scientific">Verticillium longisporum</name>
    <name type="common">Verticillium dahliae var. longisporum</name>
    <dbReference type="NCBI Taxonomy" id="100787"/>
    <lineage>
        <taxon>Eukaryota</taxon>
        <taxon>Fungi</taxon>
        <taxon>Dikarya</taxon>
        <taxon>Ascomycota</taxon>
        <taxon>Pezizomycotina</taxon>
        <taxon>Sordariomycetes</taxon>
        <taxon>Hypocreomycetidae</taxon>
        <taxon>Glomerellales</taxon>
        <taxon>Plectosphaerellaceae</taxon>
        <taxon>Verticillium</taxon>
    </lineage>
</organism>
<dbReference type="Gene3D" id="3.40.50.300">
    <property type="entry name" value="P-loop containing nucleotide triphosphate hydrolases"/>
    <property type="match status" value="2"/>
</dbReference>
<feature type="compositionally biased region" description="Polar residues" evidence="1">
    <location>
        <begin position="58"/>
        <end position="69"/>
    </location>
</feature>
<evidence type="ECO:0000313" key="3">
    <source>
        <dbReference type="EMBL" id="CRK42561.1"/>
    </source>
</evidence>
<sequence>HRAEREPQNGIVLHALGENARLTPAHGRDVSGEGVQQALLKLVEGSRVTLNVKENRSSRSTPPITTNYNSGGSSPSSSQSSPPQGKVDQYTIDTSNILFIMCGAFVGLRSIVERRVSKPSMGFGSDLRGRQNLSGDKHDLPKHLFDHLPHTNPDAPASTHSPLDLTTPADLQAFGFIPELIGRSAFQPATTPPTIMATSRASLRPDAMPLLVRRPTTLTCTRCTNLALPITYRRSISLTVPRSSSSSRRTQDFSSGFTSSYDPSDEGRGPMFNKTNFAVPSFYPRDLKKRVDEYVVGQHRAKKIICSTVFNHYQSLRRRRQRDEEDRKQREKLQRQRYARDRDAHERLRDIHPASGQHQAEDDGFDFPRRLADSRAQDDYPGHFESVEHLSDEPDPRAPADDLNIAEGPTGPLNIKIDKSNLLVMGNTGTGKTYILEYAVLPGKHGSLLP</sequence>